<organism evidence="2 3">
    <name type="scientific">Lentzea atacamensis</name>
    <dbReference type="NCBI Taxonomy" id="531938"/>
    <lineage>
        <taxon>Bacteria</taxon>
        <taxon>Bacillati</taxon>
        <taxon>Actinomycetota</taxon>
        <taxon>Actinomycetes</taxon>
        <taxon>Pseudonocardiales</taxon>
        <taxon>Pseudonocardiaceae</taxon>
        <taxon>Lentzea</taxon>
    </lineage>
</organism>
<dbReference type="InterPro" id="IPR036866">
    <property type="entry name" value="RibonucZ/Hydroxyglut_hydro"/>
</dbReference>
<evidence type="ECO:0000313" key="2">
    <source>
        <dbReference type="EMBL" id="PWK86326.1"/>
    </source>
</evidence>
<evidence type="ECO:0000313" key="3">
    <source>
        <dbReference type="Proteomes" id="UP000246005"/>
    </source>
</evidence>
<proteinExistence type="predicted"/>
<dbReference type="AlphaFoldDB" id="A0A316I056"/>
<name>A0A316I056_9PSEU</name>
<dbReference type="InterPro" id="IPR001279">
    <property type="entry name" value="Metallo-B-lactamas"/>
</dbReference>
<feature type="domain" description="Metallo-beta-lactamase" evidence="1">
    <location>
        <begin position="26"/>
        <end position="211"/>
    </location>
</feature>
<dbReference type="CDD" id="cd16282">
    <property type="entry name" value="metallo-hydrolase-like_MBL-fold"/>
    <property type="match status" value="1"/>
</dbReference>
<protein>
    <submittedName>
        <fullName evidence="2">Cyclase</fullName>
    </submittedName>
</protein>
<dbReference type="EMBL" id="QGHB01000005">
    <property type="protein sequence ID" value="PWK86326.1"/>
    <property type="molecule type" value="Genomic_DNA"/>
</dbReference>
<dbReference type="PANTHER" id="PTHR42951">
    <property type="entry name" value="METALLO-BETA-LACTAMASE DOMAIN-CONTAINING"/>
    <property type="match status" value="1"/>
</dbReference>
<dbReference type="SUPFAM" id="SSF56281">
    <property type="entry name" value="Metallo-hydrolase/oxidoreductase"/>
    <property type="match status" value="1"/>
</dbReference>
<dbReference type="Proteomes" id="UP000246005">
    <property type="component" value="Unassembled WGS sequence"/>
</dbReference>
<dbReference type="InterPro" id="IPR050855">
    <property type="entry name" value="NDM-1-like"/>
</dbReference>
<dbReference type="RefSeq" id="WP_109637964.1">
    <property type="nucleotide sequence ID" value="NZ_QGHB01000005.1"/>
</dbReference>
<dbReference type="Gene3D" id="3.60.15.10">
    <property type="entry name" value="Ribonuclease Z/Hydroxyacylglutathione hydrolase-like"/>
    <property type="match status" value="1"/>
</dbReference>
<reference evidence="2 3" key="1">
    <citation type="submission" date="2018-05" db="EMBL/GenBank/DDBJ databases">
        <title>Genomic Encyclopedia of Type Strains, Phase IV (KMG-IV): sequencing the most valuable type-strain genomes for metagenomic binning, comparative biology and taxonomic classification.</title>
        <authorList>
            <person name="Goeker M."/>
        </authorList>
    </citation>
    <scope>NUCLEOTIDE SEQUENCE [LARGE SCALE GENOMIC DNA]</scope>
    <source>
        <strain evidence="2 3">DSM 45480</strain>
    </source>
</reference>
<dbReference type="Pfam" id="PF00753">
    <property type="entry name" value="Lactamase_B"/>
    <property type="match status" value="1"/>
</dbReference>
<gene>
    <name evidence="2" type="ORF">C8D88_105369</name>
</gene>
<comment type="caution">
    <text evidence="2">The sequence shown here is derived from an EMBL/GenBank/DDBJ whole genome shotgun (WGS) entry which is preliminary data.</text>
</comment>
<accession>A0A316I056</accession>
<dbReference type="SMART" id="SM00849">
    <property type="entry name" value="Lactamase_B"/>
    <property type="match status" value="1"/>
</dbReference>
<evidence type="ECO:0000259" key="1">
    <source>
        <dbReference type="SMART" id="SM00849"/>
    </source>
</evidence>
<dbReference type="PANTHER" id="PTHR42951:SF4">
    <property type="entry name" value="ACYL-COENZYME A THIOESTERASE MBLAC2"/>
    <property type="match status" value="1"/>
</dbReference>
<sequence length="306" mass="32426">MTAEPQLQELAPGVHAWIQPDGTWWINNAGAVHSGGEVVLIDTCATARRTKLFLDALDAATGGAPIRLAVNTHLHGDHVYGNALLPGSTTIVAHEHTRQGILQDFILANTPPAWSPTPDWGVDAVRAPTISFRDEITLYAGAKPVVVRHPGYAAHTVGDAVAWLPEERVLFTGDLVFHRVTPMIAMGSLDGALRSLDWLAAFEPAVVVPGHGPLVAGADFAGVLAAHRRYYEFVRDTAVIGREKGWTPLEAARETGLGEFAGLPDAERLVLNLHRAYADADGVDVNVAAALGDAIAFNGGPLACSV</sequence>